<dbReference type="NCBIfam" id="TIGR00045">
    <property type="entry name" value="glycerate kinase"/>
    <property type="match status" value="1"/>
</dbReference>
<gene>
    <name evidence="5" type="ORF">SAMN06265376_101270</name>
</gene>
<dbReference type="OrthoDB" id="9774290at2"/>
<organism evidence="5 6">
    <name type="scientific">Dokdonia pacifica</name>
    <dbReference type="NCBI Taxonomy" id="1627892"/>
    <lineage>
        <taxon>Bacteria</taxon>
        <taxon>Pseudomonadati</taxon>
        <taxon>Bacteroidota</taxon>
        <taxon>Flavobacteriia</taxon>
        <taxon>Flavobacteriales</taxon>
        <taxon>Flavobacteriaceae</taxon>
        <taxon>Dokdonia</taxon>
    </lineage>
</organism>
<dbReference type="GO" id="GO:0008887">
    <property type="term" value="F:glycerate kinase activity"/>
    <property type="evidence" value="ECO:0007669"/>
    <property type="project" value="UniProtKB-UniRule"/>
</dbReference>
<dbReference type="EMBL" id="FZNY01000001">
    <property type="protein sequence ID" value="SNR37006.1"/>
    <property type="molecule type" value="Genomic_DNA"/>
</dbReference>
<dbReference type="PANTHER" id="PTHR21599">
    <property type="entry name" value="GLYCERATE KINASE"/>
    <property type="match status" value="1"/>
</dbReference>
<keyword evidence="3 4" id="KW-0418">Kinase</keyword>
<accession>A0A238VRY8</accession>
<name>A0A238VRY8_9FLAO</name>
<evidence type="ECO:0000313" key="5">
    <source>
        <dbReference type="EMBL" id="SNR37006.1"/>
    </source>
</evidence>
<evidence type="ECO:0000256" key="2">
    <source>
        <dbReference type="ARBA" id="ARBA00022679"/>
    </source>
</evidence>
<dbReference type="RefSeq" id="WP_089369635.1">
    <property type="nucleotide sequence ID" value="NZ_BMEP01000002.1"/>
</dbReference>
<comment type="similarity">
    <text evidence="1 4">Belongs to the glycerate kinase type-1 family.</text>
</comment>
<keyword evidence="6" id="KW-1185">Reference proteome</keyword>
<dbReference type="PIRSF" id="PIRSF006078">
    <property type="entry name" value="GlxK"/>
    <property type="match status" value="1"/>
</dbReference>
<dbReference type="SUPFAM" id="SSF110738">
    <property type="entry name" value="Glycerate kinase I"/>
    <property type="match status" value="1"/>
</dbReference>
<dbReference type="AlphaFoldDB" id="A0A238VRY8"/>
<evidence type="ECO:0000256" key="3">
    <source>
        <dbReference type="ARBA" id="ARBA00022777"/>
    </source>
</evidence>
<reference evidence="5 6" key="1">
    <citation type="submission" date="2017-06" db="EMBL/GenBank/DDBJ databases">
        <authorList>
            <person name="Kim H.J."/>
            <person name="Triplett B.A."/>
        </authorList>
    </citation>
    <scope>NUCLEOTIDE SEQUENCE [LARGE SCALE GENOMIC DNA]</scope>
    <source>
        <strain evidence="5 6">DSM 25597</strain>
    </source>
</reference>
<dbReference type="Proteomes" id="UP000198379">
    <property type="component" value="Unassembled WGS sequence"/>
</dbReference>
<dbReference type="GO" id="GO:0031388">
    <property type="term" value="P:organic acid phosphorylation"/>
    <property type="evidence" value="ECO:0007669"/>
    <property type="project" value="UniProtKB-UniRule"/>
</dbReference>
<dbReference type="InterPro" id="IPR004381">
    <property type="entry name" value="Glycerate_kinase"/>
</dbReference>
<dbReference type="Pfam" id="PF02595">
    <property type="entry name" value="Gly_kinase"/>
    <property type="match status" value="1"/>
</dbReference>
<keyword evidence="2 4" id="KW-0808">Transferase</keyword>
<protein>
    <submittedName>
        <fullName evidence="5">Glycerate kinase</fullName>
    </submittedName>
</protein>
<dbReference type="Gene3D" id="3.40.50.10350">
    <property type="entry name" value="Glycerate kinase, domain 1"/>
    <property type="match status" value="1"/>
</dbReference>
<dbReference type="InterPro" id="IPR036129">
    <property type="entry name" value="Glycerate_kinase_sf"/>
</dbReference>
<evidence type="ECO:0000256" key="4">
    <source>
        <dbReference type="PIRNR" id="PIRNR006078"/>
    </source>
</evidence>
<dbReference type="InterPro" id="IPR018197">
    <property type="entry name" value="Glycerate_kinase_RE-like"/>
</dbReference>
<evidence type="ECO:0000313" key="6">
    <source>
        <dbReference type="Proteomes" id="UP000198379"/>
    </source>
</evidence>
<evidence type="ECO:0000256" key="1">
    <source>
        <dbReference type="ARBA" id="ARBA00006284"/>
    </source>
</evidence>
<dbReference type="PANTHER" id="PTHR21599:SF0">
    <property type="entry name" value="GLYCERATE KINASE"/>
    <property type="match status" value="1"/>
</dbReference>
<sequence length="375" mass="39758">MKFVIAPDKYKDSLSGFEFCDAVEEGLKRVFQNAEIIKKPLADGGDGTIAIIGHYLNGNTQKVAVNDPLFRKIEASYLYNEASETAFVEMAEASGLKLLNQEERNCMYTTTYGTGELIVNAIQKGASKIILGIGGSATCDAGMGMAHALGYDFLDTQGNVLSPIGANLIHVAHINDSRVLPELRDITFLVACDVTNPLYGPNGSAHVYGPQKGASEAEVLALDKGLRHYATVVNAFVNSNVQEIEGGGAAGGMGVGSHVFLKATLTSGIDLIKELAVFEEAVQGADWIITGEGQLDEQTVSGKTISGVLETAKKHKIPVAALCGSVDISIQDQEDMGLAYVTAITSGAMTLQKAIAHSYENLVMASYNFARALKS</sequence>
<dbReference type="Gene3D" id="3.90.1510.10">
    <property type="entry name" value="Glycerate kinase, domain 2"/>
    <property type="match status" value="1"/>
</dbReference>
<proteinExistence type="inferred from homology"/>
<dbReference type="InterPro" id="IPR018193">
    <property type="entry name" value="Glyc_kinase_flavodox-like_fold"/>
</dbReference>